<reference evidence="1" key="2">
    <citation type="submission" date="2022-01" db="EMBL/GenBank/DDBJ databases">
        <authorList>
            <person name="Yamashiro T."/>
            <person name="Shiraishi A."/>
            <person name="Satake H."/>
            <person name="Nakayama K."/>
        </authorList>
    </citation>
    <scope>NUCLEOTIDE SEQUENCE</scope>
</reference>
<dbReference type="EMBL" id="BQNB010009370">
    <property type="protein sequence ID" value="GJS62583.1"/>
    <property type="molecule type" value="Genomic_DNA"/>
</dbReference>
<comment type="caution">
    <text evidence="1">The sequence shown here is derived from an EMBL/GenBank/DDBJ whole genome shotgun (WGS) entry which is preliminary data.</text>
</comment>
<sequence length="184" mass="19955">MLDQLHREFNCPWGTSGDPGQPRLCPPVGPPWQALRMSKASCPNTTYVHLVSHSFYIGRVHPEIHALDILKIYFFVGMSFLDIEFSPMDFPVLKDDLQQIFLLLFCLDIQCQILGAIGSSASSLALGILLGKEILMRMIGAFGVVCGYWCGASWSTVVEEGKPVDTAGSGATTSAIRVMTSGAG</sequence>
<keyword evidence="2" id="KW-1185">Reference proteome</keyword>
<proteinExistence type="predicted"/>
<evidence type="ECO:0000313" key="1">
    <source>
        <dbReference type="EMBL" id="GJS62583.1"/>
    </source>
</evidence>
<accession>A0ABQ4XC63</accession>
<protein>
    <submittedName>
        <fullName evidence="1">Uncharacterized protein</fullName>
    </submittedName>
</protein>
<name>A0ABQ4XC63_9ASTR</name>
<evidence type="ECO:0000313" key="2">
    <source>
        <dbReference type="Proteomes" id="UP001151760"/>
    </source>
</evidence>
<gene>
    <name evidence="1" type="ORF">Tco_0657367</name>
</gene>
<dbReference type="Proteomes" id="UP001151760">
    <property type="component" value="Unassembled WGS sequence"/>
</dbReference>
<reference evidence="1" key="1">
    <citation type="journal article" date="2022" name="Int. J. Mol. Sci.">
        <title>Draft Genome of Tanacetum Coccineum: Genomic Comparison of Closely Related Tanacetum-Family Plants.</title>
        <authorList>
            <person name="Yamashiro T."/>
            <person name="Shiraishi A."/>
            <person name="Nakayama K."/>
            <person name="Satake H."/>
        </authorList>
    </citation>
    <scope>NUCLEOTIDE SEQUENCE</scope>
</reference>
<organism evidence="1 2">
    <name type="scientific">Tanacetum coccineum</name>
    <dbReference type="NCBI Taxonomy" id="301880"/>
    <lineage>
        <taxon>Eukaryota</taxon>
        <taxon>Viridiplantae</taxon>
        <taxon>Streptophyta</taxon>
        <taxon>Embryophyta</taxon>
        <taxon>Tracheophyta</taxon>
        <taxon>Spermatophyta</taxon>
        <taxon>Magnoliopsida</taxon>
        <taxon>eudicotyledons</taxon>
        <taxon>Gunneridae</taxon>
        <taxon>Pentapetalae</taxon>
        <taxon>asterids</taxon>
        <taxon>campanulids</taxon>
        <taxon>Asterales</taxon>
        <taxon>Asteraceae</taxon>
        <taxon>Asteroideae</taxon>
        <taxon>Anthemideae</taxon>
        <taxon>Anthemidinae</taxon>
        <taxon>Tanacetum</taxon>
    </lineage>
</organism>